<keyword evidence="2" id="KW-0238">DNA-binding</keyword>
<reference evidence="5" key="2">
    <citation type="submission" date="2022-09" db="EMBL/GenBank/DDBJ databases">
        <title>Biosynthetic gene clusters of Dactylosporangioum fulvum.</title>
        <authorList>
            <person name="Caradec T."/>
        </authorList>
    </citation>
    <scope>NUCLEOTIDE SEQUENCE</scope>
    <source>
        <strain evidence="5">NRRL B-16292</strain>
    </source>
</reference>
<dbReference type="EMBL" id="CP073720">
    <property type="protein sequence ID" value="UWP86132.1"/>
    <property type="molecule type" value="Genomic_DNA"/>
</dbReference>
<dbReference type="Pfam" id="PF12833">
    <property type="entry name" value="HTH_18"/>
    <property type="match status" value="1"/>
</dbReference>
<dbReference type="PROSITE" id="PS01124">
    <property type="entry name" value="HTH_ARAC_FAMILY_2"/>
    <property type="match status" value="1"/>
</dbReference>
<gene>
    <name evidence="5" type="ORF">Dfulv_18555</name>
</gene>
<evidence type="ECO:0000256" key="2">
    <source>
        <dbReference type="ARBA" id="ARBA00023125"/>
    </source>
</evidence>
<evidence type="ECO:0000313" key="6">
    <source>
        <dbReference type="Proteomes" id="UP001059617"/>
    </source>
</evidence>
<name>A0ABY5W8D1_9ACTN</name>
<keyword evidence="1" id="KW-0805">Transcription regulation</keyword>
<sequence length="326" mass="36443">MLTTHTMDLSTLPAAERFDYWQELVSQNTAPQQVSSAHADDFAGWAQLIPLGRLQLTSFRYPSLGTRRTSRLIRRGDPETYQLALPVTGESAITQQRHETVLRPAADFTLIDSSRPHEAKHAPDRPGLLAHSVTVIIPRDLLPLPPNKVARLTAARLASDKGMGALLANDLLHITRHPEQFRDVDAGFLARRIVDLVAVTIGQYLGETGTLPGEVKRRALRDKIDAFIDVHLDDAELTPQAIADAHSIAVRELHRLFEGGRSVSEEIKVRRLERCRRDLLDPTLHDVPIYAVARRHGIVHNTYFSRAFKAAFGMSPREFRNAAFDA</sequence>
<dbReference type="Pfam" id="PF14525">
    <property type="entry name" value="AraC_binding_2"/>
    <property type="match status" value="1"/>
</dbReference>
<keyword evidence="6" id="KW-1185">Reference proteome</keyword>
<protein>
    <submittedName>
        <fullName evidence="5">Helix-turn-helix domain-containing protein</fullName>
    </submittedName>
</protein>
<evidence type="ECO:0000313" key="5">
    <source>
        <dbReference type="EMBL" id="UWP86132.1"/>
    </source>
</evidence>
<reference evidence="5" key="1">
    <citation type="submission" date="2021-04" db="EMBL/GenBank/DDBJ databases">
        <authorList>
            <person name="Hartkoorn R.C."/>
            <person name="Beaudoing E."/>
            <person name="Hot D."/>
        </authorList>
    </citation>
    <scope>NUCLEOTIDE SEQUENCE</scope>
    <source>
        <strain evidence="5">NRRL B-16292</strain>
    </source>
</reference>
<dbReference type="RefSeq" id="WP_259865204.1">
    <property type="nucleotide sequence ID" value="NZ_BAAAST010000037.1"/>
</dbReference>
<dbReference type="PANTHER" id="PTHR43280:SF31">
    <property type="entry name" value="TRANSCRIPTIONAL REGULATORY PROTEIN"/>
    <property type="match status" value="1"/>
</dbReference>
<dbReference type="SUPFAM" id="SSF46689">
    <property type="entry name" value="Homeodomain-like"/>
    <property type="match status" value="1"/>
</dbReference>
<evidence type="ECO:0000256" key="1">
    <source>
        <dbReference type="ARBA" id="ARBA00023015"/>
    </source>
</evidence>
<dbReference type="Gene3D" id="1.10.10.60">
    <property type="entry name" value="Homeodomain-like"/>
    <property type="match status" value="1"/>
</dbReference>
<dbReference type="Proteomes" id="UP001059617">
    <property type="component" value="Chromosome"/>
</dbReference>
<dbReference type="InterPro" id="IPR009057">
    <property type="entry name" value="Homeodomain-like_sf"/>
</dbReference>
<evidence type="ECO:0000256" key="3">
    <source>
        <dbReference type="ARBA" id="ARBA00023163"/>
    </source>
</evidence>
<evidence type="ECO:0000259" key="4">
    <source>
        <dbReference type="PROSITE" id="PS01124"/>
    </source>
</evidence>
<accession>A0ABY5W8D1</accession>
<feature type="domain" description="HTH araC/xylS-type" evidence="4">
    <location>
        <begin position="222"/>
        <end position="322"/>
    </location>
</feature>
<keyword evidence="3" id="KW-0804">Transcription</keyword>
<proteinExistence type="predicted"/>
<dbReference type="InterPro" id="IPR018060">
    <property type="entry name" value="HTH_AraC"/>
</dbReference>
<organism evidence="5 6">
    <name type="scientific">Dactylosporangium fulvum</name>
    <dbReference type="NCBI Taxonomy" id="53359"/>
    <lineage>
        <taxon>Bacteria</taxon>
        <taxon>Bacillati</taxon>
        <taxon>Actinomycetota</taxon>
        <taxon>Actinomycetes</taxon>
        <taxon>Micromonosporales</taxon>
        <taxon>Micromonosporaceae</taxon>
        <taxon>Dactylosporangium</taxon>
    </lineage>
</organism>
<dbReference type="InterPro" id="IPR035418">
    <property type="entry name" value="AraC-bd_2"/>
</dbReference>
<dbReference type="SMART" id="SM00342">
    <property type="entry name" value="HTH_ARAC"/>
    <property type="match status" value="1"/>
</dbReference>
<dbReference type="PANTHER" id="PTHR43280">
    <property type="entry name" value="ARAC-FAMILY TRANSCRIPTIONAL REGULATOR"/>
    <property type="match status" value="1"/>
</dbReference>